<evidence type="ECO:0000313" key="2">
    <source>
        <dbReference type="EMBL" id="MFC5526226.1"/>
    </source>
</evidence>
<sequence>MKRLLVLSGLALAAIVSMPALAVPSISATIDLDTVFAGNIPDGAAPWLTATFTSEQGSHSGTLTLISNTYGSDFLQGLNSKKSTIGWTFYLSQTITGIDCTSGTCADNGAAWNAGGFNSGPVPGVFNLAFGWSSGNRFESGDSVVYDLTFASALTGDPFVLNESDWLSAAHVQGIIGGCSGWIVSGTGRAQGGTPCTTTFTEVVPEPAELGMFGLGLLLTGLFVGLRRRYS</sequence>
<accession>A0ABW0QNS3</accession>
<dbReference type="EMBL" id="JBHSNF010000002">
    <property type="protein sequence ID" value="MFC5526226.1"/>
    <property type="molecule type" value="Genomic_DNA"/>
</dbReference>
<dbReference type="InterPro" id="IPR013424">
    <property type="entry name" value="Ice-binding_C"/>
</dbReference>
<protein>
    <submittedName>
        <fullName evidence="2">PEP-CTERM sorting domain-containing protein</fullName>
    </submittedName>
</protein>
<organism evidence="2 3">
    <name type="scientific">Rhodanobacter ginsengisoli</name>
    <dbReference type="NCBI Taxonomy" id="418646"/>
    <lineage>
        <taxon>Bacteria</taxon>
        <taxon>Pseudomonadati</taxon>
        <taxon>Pseudomonadota</taxon>
        <taxon>Gammaproteobacteria</taxon>
        <taxon>Lysobacterales</taxon>
        <taxon>Rhodanobacteraceae</taxon>
        <taxon>Rhodanobacter</taxon>
    </lineage>
</organism>
<keyword evidence="3" id="KW-1185">Reference proteome</keyword>
<evidence type="ECO:0000256" key="1">
    <source>
        <dbReference type="SAM" id="SignalP"/>
    </source>
</evidence>
<dbReference type="Proteomes" id="UP001596114">
    <property type="component" value="Unassembled WGS sequence"/>
</dbReference>
<dbReference type="NCBIfam" id="TIGR02595">
    <property type="entry name" value="PEP_CTERM"/>
    <property type="match status" value="1"/>
</dbReference>
<keyword evidence="1" id="KW-0732">Signal</keyword>
<evidence type="ECO:0000313" key="3">
    <source>
        <dbReference type="Proteomes" id="UP001596114"/>
    </source>
</evidence>
<name>A0ABW0QNS3_9GAMM</name>
<dbReference type="RefSeq" id="WP_377319767.1">
    <property type="nucleotide sequence ID" value="NZ_JBHSNF010000002.1"/>
</dbReference>
<reference evidence="3" key="1">
    <citation type="journal article" date="2019" name="Int. J. Syst. Evol. Microbiol.">
        <title>The Global Catalogue of Microorganisms (GCM) 10K type strain sequencing project: providing services to taxonomists for standard genome sequencing and annotation.</title>
        <authorList>
            <consortium name="The Broad Institute Genomics Platform"/>
            <consortium name="The Broad Institute Genome Sequencing Center for Infectious Disease"/>
            <person name="Wu L."/>
            <person name="Ma J."/>
        </authorList>
    </citation>
    <scope>NUCLEOTIDE SEQUENCE [LARGE SCALE GENOMIC DNA]</scope>
    <source>
        <strain evidence="3">CGMCC 1.16619</strain>
    </source>
</reference>
<proteinExistence type="predicted"/>
<gene>
    <name evidence="2" type="ORF">ACFPPA_10775</name>
</gene>
<comment type="caution">
    <text evidence="2">The sequence shown here is derived from an EMBL/GenBank/DDBJ whole genome shotgun (WGS) entry which is preliminary data.</text>
</comment>
<feature type="signal peptide" evidence="1">
    <location>
        <begin position="1"/>
        <end position="22"/>
    </location>
</feature>
<feature type="chain" id="PRO_5046281183" evidence="1">
    <location>
        <begin position="23"/>
        <end position="231"/>
    </location>
</feature>